<dbReference type="Gene3D" id="3.30.950.10">
    <property type="entry name" value="Methyltransferase, Cobalt-precorrin-4 Transmethylase, Domain 2"/>
    <property type="match status" value="1"/>
</dbReference>
<keyword evidence="10" id="KW-0511">Multifunctional enzyme</keyword>
<evidence type="ECO:0000256" key="11">
    <source>
        <dbReference type="ARBA" id="ARBA00047561"/>
    </source>
</evidence>
<comment type="caution">
    <text evidence="14">The sequence shown here is derived from an EMBL/GenBank/DDBJ whole genome shotgun (WGS) entry which is preliminary data.</text>
</comment>
<dbReference type="GO" id="GO:0051266">
    <property type="term" value="F:sirohydrochlorin ferrochelatase activity"/>
    <property type="evidence" value="ECO:0007669"/>
    <property type="project" value="InterPro"/>
</dbReference>
<dbReference type="NCBIfam" id="TIGR01470">
    <property type="entry name" value="cysG_Nterm"/>
    <property type="match status" value="1"/>
</dbReference>
<dbReference type="EMBL" id="BSTX01000001">
    <property type="protein sequence ID" value="GLZ76037.1"/>
    <property type="molecule type" value="Genomic_DNA"/>
</dbReference>
<dbReference type="GO" id="GO:0043115">
    <property type="term" value="F:precorrin-2 dehydrogenase activity"/>
    <property type="evidence" value="ECO:0007669"/>
    <property type="project" value="UniProtKB-EC"/>
</dbReference>
<dbReference type="InterPro" id="IPR036291">
    <property type="entry name" value="NAD(P)-bd_dom_sf"/>
</dbReference>
<comment type="catalytic activity">
    <reaction evidence="11">
        <text>precorrin-2 + NAD(+) = sirohydrochlorin + NADH + 2 H(+)</text>
        <dbReference type="Rhea" id="RHEA:15613"/>
        <dbReference type="ChEBI" id="CHEBI:15378"/>
        <dbReference type="ChEBI" id="CHEBI:57540"/>
        <dbReference type="ChEBI" id="CHEBI:57945"/>
        <dbReference type="ChEBI" id="CHEBI:58351"/>
        <dbReference type="ChEBI" id="CHEBI:58827"/>
        <dbReference type="EC" id="1.3.1.76"/>
    </reaction>
</comment>
<evidence type="ECO:0000313" key="14">
    <source>
        <dbReference type="EMBL" id="GLZ76037.1"/>
    </source>
</evidence>
<dbReference type="InterPro" id="IPR003043">
    <property type="entry name" value="Uropor_MeTrfase_CS"/>
</dbReference>
<evidence type="ECO:0000256" key="6">
    <source>
        <dbReference type="ARBA" id="ARBA00023002"/>
    </source>
</evidence>
<dbReference type="SUPFAM" id="SSF51735">
    <property type="entry name" value="NAD(P)-binding Rossmann-fold domains"/>
    <property type="match status" value="1"/>
</dbReference>
<sequence length="403" mass="41604">MNLYPLGLRLAGRRVLVVGGGVLATRRVAGLLDAGAHVDVVSPVVTPALQDLADSGRLGWHGRAFAPSDVDDAWLVLAATDDAAVNAQVSARCDALRVFCVRADDAAESTAWTPAVARHEPVLVAVFGGGDPRRAARLRDDIAERMADGSLAAKAHRGVAGGRVTLVGAGPGDPELITVKGRRALATADVVVVDRLAPHLLLDELRPEVEVFDAAKIPHGRYAAQETINEYIVERALAGRHVVRLKGGDSFVFGRGGEEVAACVAAGVPVTVVPGVTSAIAAPASEGIPVTHRGVVHEFTVVSGHVPPGHPKSLVNWPAVAGMRGTLVLLMAIENLPAIAAELIAGGKDEHTPVAVVADATTGHQTAARATLGTVAELALRPPATVIVGDVVSLDLWAKGTVR</sequence>
<keyword evidence="5" id="KW-0949">S-adenosyl-L-methionine</keyword>
<evidence type="ECO:0000256" key="10">
    <source>
        <dbReference type="ARBA" id="ARBA00023268"/>
    </source>
</evidence>
<dbReference type="GO" id="GO:0009236">
    <property type="term" value="P:cobalamin biosynthetic process"/>
    <property type="evidence" value="ECO:0007669"/>
    <property type="project" value="UniProtKB-KW"/>
</dbReference>
<evidence type="ECO:0000256" key="4">
    <source>
        <dbReference type="ARBA" id="ARBA00022679"/>
    </source>
</evidence>
<gene>
    <name evidence="14" type="primary">cysG</name>
    <name evidence="14" type="ORF">Afil01_08440</name>
</gene>
<dbReference type="InterPro" id="IPR000878">
    <property type="entry name" value="4pyrrol_Mease"/>
</dbReference>
<comment type="pathway">
    <text evidence="1">Porphyrin-containing compound metabolism; siroheme biosynthesis; sirohydrochlorin from precorrin-2: step 1/1.</text>
</comment>
<reference evidence="14" key="1">
    <citation type="submission" date="2023-03" db="EMBL/GenBank/DDBJ databases">
        <title>Actinorhabdospora filicis NBRC 111898.</title>
        <authorList>
            <person name="Ichikawa N."/>
            <person name="Sato H."/>
            <person name="Tonouchi N."/>
        </authorList>
    </citation>
    <scope>NUCLEOTIDE SEQUENCE</scope>
    <source>
        <strain evidence="14">NBRC 111898</strain>
    </source>
</reference>
<dbReference type="InterPro" id="IPR006366">
    <property type="entry name" value="CobA/CysG_C"/>
</dbReference>
<dbReference type="GO" id="GO:0032259">
    <property type="term" value="P:methylation"/>
    <property type="evidence" value="ECO:0007669"/>
    <property type="project" value="UniProtKB-KW"/>
</dbReference>
<evidence type="ECO:0000259" key="13">
    <source>
        <dbReference type="Pfam" id="PF00590"/>
    </source>
</evidence>
<dbReference type="PANTHER" id="PTHR45790">
    <property type="entry name" value="SIROHEME SYNTHASE-RELATED"/>
    <property type="match status" value="1"/>
</dbReference>
<protein>
    <submittedName>
        <fullName evidence="14">Uroporphyrinogen-III C-methyltransferase</fullName>
    </submittedName>
</protein>
<evidence type="ECO:0000256" key="8">
    <source>
        <dbReference type="ARBA" id="ARBA00023239"/>
    </source>
</evidence>
<keyword evidence="15" id="KW-1185">Reference proteome</keyword>
<evidence type="ECO:0000256" key="12">
    <source>
        <dbReference type="PIRSR" id="PIRSR036426-1"/>
    </source>
</evidence>
<keyword evidence="7" id="KW-0520">NAD</keyword>
<dbReference type="InterPro" id="IPR050161">
    <property type="entry name" value="Siro_Cobalamin_biosynth"/>
</dbReference>
<dbReference type="PROSITE" id="PS00839">
    <property type="entry name" value="SUMT_1"/>
    <property type="match status" value="1"/>
</dbReference>
<evidence type="ECO:0000256" key="3">
    <source>
        <dbReference type="ARBA" id="ARBA00022603"/>
    </source>
</evidence>
<evidence type="ECO:0000313" key="15">
    <source>
        <dbReference type="Proteomes" id="UP001165079"/>
    </source>
</evidence>
<keyword evidence="3" id="KW-0489">Methyltransferase</keyword>
<keyword evidence="4" id="KW-0808">Transferase</keyword>
<dbReference type="GO" id="GO:0051287">
    <property type="term" value="F:NAD binding"/>
    <property type="evidence" value="ECO:0007669"/>
    <property type="project" value="InterPro"/>
</dbReference>
<dbReference type="Pfam" id="PF13241">
    <property type="entry name" value="NAD_binding_7"/>
    <property type="match status" value="1"/>
</dbReference>
<accession>A0A9W6SHP1</accession>
<dbReference type="AlphaFoldDB" id="A0A9W6SHP1"/>
<dbReference type="RefSeq" id="WP_285661237.1">
    <property type="nucleotide sequence ID" value="NZ_BSTX01000001.1"/>
</dbReference>
<dbReference type="FunFam" id="3.40.1010.10:FF:000001">
    <property type="entry name" value="Siroheme synthase"/>
    <property type="match status" value="1"/>
</dbReference>
<dbReference type="CDD" id="cd11642">
    <property type="entry name" value="SUMT"/>
    <property type="match status" value="1"/>
</dbReference>
<dbReference type="InterPro" id="IPR014776">
    <property type="entry name" value="4pyrrole_Mease_sub2"/>
</dbReference>
<organism evidence="14 15">
    <name type="scientific">Actinorhabdospora filicis</name>
    <dbReference type="NCBI Taxonomy" id="1785913"/>
    <lineage>
        <taxon>Bacteria</taxon>
        <taxon>Bacillati</taxon>
        <taxon>Actinomycetota</taxon>
        <taxon>Actinomycetes</taxon>
        <taxon>Micromonosporales</taxon>
        <taxon>Micromonosporaceae</taxon>
        <taxon>Actinorhabdospora</taxon>
    </lineage>
</organism>
<feature type="active site" description="Proton donor" evidence="12">
    <location>
        <position position="216"/>
    </location>
</feature>
<dbReference type="InterPro" id="IPR006367">
    <property type="entry name" value="Sirohaem_synthase_N"/>
</dbReference>
<dbReference type="InterPro" id="IPR014777">
    <property type="entry name" value="4pyrrole_Mease_sub1"/>
</dbReference>
<keyword evidence="9" id="KW-0627">Porphyrin biosynthesis</keyword>
<evidence type="ECO:0000256" key="9">
    <source>
        <dbReference type="ARBA" id="ARBA00023244"/>
    </source>
</evidence>
<keyword evidence="2" id="KW-0169">Cobalamin biosynthesis</keyword>
<dbReference type="NCBIfam" id="NF004790">
    <property type="entry name" value="PRK06136.1"/>
    <property type="match status" value="1"/>
</dbReference>
<dbReference type="InterPro" id="IPR012409">
    <property type="entry name" value="Sirohaem_synth"/>
</dbReference>
<dbReference type="Gene3D" id="3.40.50.720">
    <property type="entry name" value="NAD(P)-binding Rossmann-like Domain"/>
    <property type="match status" value="1"/>
</dbReference>
<dbReference type="InterPro" id="IPR035996">
    <property type="entry name" value="4pyrrol_Methylase_sf"/>
</dbReference>
<name>A0A9W6SHP1_9ACTN</name>
<evidence type="ECO:0000256" key="1">
    <source>
        <dbReference type="ARBA" id="ARBA00005010"/>
    </source>
</evidence>
<evidence type="ECO:0000256" key="7">
    <source>
        <dbReference type="ARBA" id="ARBA00023027"/>
    </source>
</evidence>
<evidence type="ECO:0000256" key="5">
    <source>
        <dbReference type="ARBA" id="ARBA00022691"/>
    </source>
</evidence>
<feature type="active site" description="Proton acceptor" evidence="12">
    <location>
        <position position="194"/>
    </location>
</feature>
<proteinExistence type="predicted"/>
<dbReference type="GO" id="GO:0004851">
    <property type="term" value="F:uroporphyrin-III C-methyltransferase activity"/>
    <property type="evidence" value="ECO:0007669"/>
    <property type="project" value="InterPro"/>
</dbReference>
<keyword evidence="8" id="KW-0456">Lyase</keyword>
<dbReference type="Gene3D" id="3.40.1010.10">
    <property type="entry name" value="Cobalt-precorrin-4 Transmethylase, Domain 1"/>
    <property type="match status" value="1"/>
</dbReference>
<evidence type="ECO:0000256" key="2">
    <source>
        <dbReference type="ARBA" id="ARBA00022573"/>
    </source>
</evidence>
<dbReference type="SUPFAM" id="SSF53790">
    <property type="entry name" value="Tetrapyrrole methylase"/>
    <property type="match status" value="1"/>
</dbReference>
<dbReference type="GO" id="GO:0019354">
    <property type="term" value="P:siroheme biosynthetic process"/>
    <property type="evidence" value="ECO:0007669"/>
    <property type="project" value="InterPro"/>
</dbReference>
<dbReference type="PANTHER" id="PTHR45790:SF3">
    <property type="entry name" value="S-ADENOSYL-L-METHIONINE-DEPENDENT UROPORPHYRINOGEN III METHYLTRANSFERASE, CHLOROPLASTIC"/>
    <property type="match status" value="1"/>
</dbReference>
<dbReference type="PIRSF" id="PIRSF036426">
    <property type="entry name" value="Sirohaem_synth"/>
    <property type="match status" value="1"/>
</dbReference>
<keyword evidence="6" id="KW-0560">Oxidoreductase</keyword>
<dbReference type="Pfam" id="PF00590">
    <property type="entry name" value="TP_methylase"/>
    <property type="match status" value="1"/>
</dbReference>
<dbReference type="Proteomes" id="UP001165079">
    <property type="component" value="Unassembled WGS sequence"/>
</dbReference>
<dbReference type="NCBIfam" id="TIGR01469">
    <property type="entry name" value="cobA_cysG_Cterm"/>
    <property type="match status" value="1"/>
</dbReference>
<feature type="domain" description="Tetrapyrrole methylase" evidence="13">
    <location>
        <begin position="163"/>
        <end position="375"/>
    </location>
</feature>